<proteinExistence type="predicted"/>
<dbReference type="EMBL" id="FMMM01000082">
    <property type="protein sequence ID" value="SCQ24636.1"/>
    <property type="molecule type" value="Genomic_DNA"/>
</dbReference>
<dbReference type="GO" id="GO:0016787">
    <property type="term" value="F:hydrolase activity"/>
    <property type="evidence" value="ECO:0007669"/>
    <property type="project" value="InterPro"/>
</dbReference>
<dbReference type="Gene3D" id="2.60.120.560">
    <property type="entry name" value="Exo-inulinase, domain 1"/>
    <property type="match status" value="2"/>
</dbReference>
<reference evidence="2 3" key="1">
    <citation type="submission" date="2016-09" db="EMBL/GenBank/DDBJ databases">
        <authorList>
            <person name="Capua I."/>
            <person name="De Benedictis P."/>
            <person name="Joannis T."/>
            <person name="Lombin L.H."/>
            <person name="Cattoli G."/>
        </authorList>
    </citation>
    <scope>NUCLEOTIDE SEQUENCE [LARGE SCALE GENOMIC DNA]</scope>
    <source>
        <strain evidence="2 3">UB20</strain>
    </source>
</reference>
<dbReference type="Proteomes" id="UP000182057">
    <property type="component" value="Unassembled WGS sequence"/>
</dbReference>
<dbReference type="AlphaFoldDB" id="A0A1D3UWH6"/>
<dbReference type="Pfam" id="PF06439">
    <property type="entry name" value="3keto-disac_hyd"/>
    <property type="match status" value="2"/>
</dbReference>
<protein>
    <recommendedName>
        <fullName evidence="1">3-keto-alpha-glucoside-1,2-lyase/3-keto-2-hydroxy-glucal hydratase domain-containing protein</fullName>
    </recommendedName>
</protein>
<organism evidence="2 3">
    <name type="scientific">Tannerella forsythia</name>
    <name type="common">Bacteroides forsythus</name>
    <dbReference type="NCBI Taxonomy" id="28112"/>
    <lineage>
        <taxon>Bacteria</taxon>
        <taxon>Pseudomonadati</taxon>
        <taxon>Bacteroidota</taxon>
        <taxon>Bacteroidia</taxon>
        <taxon>Bacteroidales</taxon>
        <taxon>Tannerellaceae</taxon>
        <taxon>Tannerella</taxon>
    </lineage>
</organism>
<dbReference type="OMA" id="WNHYRIE"/>
<evidence type="ECO:0000313" key="3">
    <source>
        <dbReference type="Proteomes" id="UP000182057"/>
    </source>
</evidence>
<name>A0A1D3UWH6_TANFO</name>
<sequence length="437" mass="50424">MTIFVEFFENFKIVFMMKCMNCLCVMVLFGALTACSEKPQNVLTEEEKAAGWQLLFDGQTLEGWRDYNGQALTGPWEVVDGAIQADGEGSDENGYIVYDRIYENFELQWDWKISKGGNSGLLYHVVERPQYKVPYVTGPEYQLIDDKGFAEPLEDWQRCGVDYAMYLPDFATMNVRPAGEWNTSKIVFDNGHVEYYMNGQKTIEFEAWSDDWFQRKNSGKWENAPEYGLARKGLICLQDHGYPAWFRNIKIRELPRKTEEEELFNGKDLTGWDVYGTEQWYVQDSLLVCESGPDKQYGYLATCKYYNDFELTADFKQEADGNSGIFIRSFVEEGAKVNGWQVEVAPKGFDTGGIYESYGRGWLIQIPDDRENFLKEREWNTMRIRVVGNQVTTWLNGEQMVDIQDEKIGAGQGRIALQIHDGGGIKVLWRNIRVKTL</sequence>
<evidence type="ECO:0000313" key="2">
    <source>
        <dbReference type="EMBL" id="SCQ24636.1"/>
    </source>
</evidence>
<accession>A0A1D3UWH6</accession>
<dbReference type="InterPro" id="IPR010496">
    <property type="entry name" value="AL/BT2_dom"/>
</dbReference>
<evidence type="ECO:0000259" key="1">
    <source>
        <dbReference type="Pfam" id="PF06439"/>
    </source>
</evidence>
<feature type="domain" description="3-keto-alpha-glucoside-1,2-lyase/3-keto-2-hydroxy-glucal hydratase" evidence="1">
    <location>
        <begin position="51"/>
        <end position="252"/>
    </location>
</feature>
<feature type="domain" description="3-keto-alpha-glucoside-1,2-lyase/3-keto-2-hydroxy-glucal hydratase" evidence="1">
    <location>
        <begin position="261"/>
        <end position="435"/>
    </location>
</feature>
<gene>
    <name evidence="2" type="ORF">TFUB20_02604</name>
</gene>